<evidence type="ECO:0000313" key="4">
    <source>
        <dbReference type="EMBL" id="EFQ82485.1"/>
    </source>
</evidence>
<dbReference type="SUPFAM" id="SSF53448">
    <property type="entry name" value="Nucleotide-diphospho-sugar transferases"/>
    <property type="match status" value="1"/>
</dbReference>
<dbReference type="Pfam" id="PF12804">
    <property type="entry name" value="NTP_transf_3"/>
    <property type="match status" value="1"/>
</dbReference>
<dbReference type="PANTHER" id="PTHR19136:SF81">
    <property type="entry name" value="MOLYBDENUM COFACTOR GUANYLYLTRANSFERASE"/>
    <property type="match status" value="1"/>
</dbReference>
<dbReference type="AlphaFoldDB" id="E2SDA8"/>
<feature type="domain" description="DUF6457" evidence="3">
    <location>
        <begin position="209"/>
        <end position="289"/>
    </location>
</feature>
<dbReference type="Pfam" id="PF20058">
    <property type="entry name" value="DUF6457"/>
    <property type="match status" value="1"/>
</dbReference>
<dbReference type="Gene3D" id="3.90.550.10">
    <property type="entry name" value="Spore Coat Polysaccharide Biosynthesis Protein SpsA, Chain A"/>
    <property type="match status" value="1"/>
</dbReference>
<keyword evidence="1" id="KW-0808">Transferase</keyword>
<name>E2SDA8_9ACTN</name>
<dbReference type="RefSeq" id="WP_007076786.1">
    <property type="nucleotide sequence ID" value="NZ_CM001024.1"/>
</dbReference>
<feature type="domain" description="MobA-like NTP transferase" evidence="2">
    <location>
        <begin position="9"/>
        <end position="138"/>
    </location>
</feature>
<protein>
    <submittedName>
        <fullName evidence="4">Uncharacterized protein</fullName>
    </submittedName>
</protein>
<keyword evidence="5" id="KW-1185">Reference proteome</keyword>
<reference evidence="4" key="1">
    <citation type="submission" date="2010-08" db="EMBL/GenBank/DDBJ databases">
        <authorList>
            <person name="Muzny D."/>
            <person name="Qin X."/>
            <person name="Buhay C."/>
            <person name="Dugan-Rocha S."/>
            <person name="Ding Y."/>
            <person name="Chen G."/>
            <person name="Hawes A."/>
            <person name="Holder M."/>
            <person name="Jhangiani S."/>
            <person name="Johnson A."/>
            <person name="Khan Z."/>
            <person name="Li Z."/>
            <person name="Liu W."/>
            <person name="Liu X."/>
            <person name="Perez L."/>
            <person name="Shen H."/>
            <person name="Wang Q."/>
            <person name="Watt J."/>
            <person name="Xi L."/>
            <person name="Xin Y."/>
            <person name="Zhou J."/>
            <person name="Deng J."/>
            <person name="Jiang H."/>
            <person name="Liu Y."/>
            <person name="Qu J."/>
            <person name="Song X.-Z."/>
            <person name="Zhang L."/>
            <person name="Villasana D."/>
            <person name="Johnson A."/>
            <person name="Liu J."/>
            <person name="Liyanage D."/>
            <person name="Lorensuhewa L."/>
            <person name="Robinson T."/>
            <person name="Song A."/>
            <person name="Song B.-B."/>
            <person name="Dinh H."/>
            <person name="Thornton R."/>
            <person name="Coyle M."/>
            <person name="Francisco L."/>
            <person name="Jackson L."/>
            <person name="Javaid M."/>
            <person name="Korchina V."/>
            <person name="Kovar C."/>
            <person name="Mata R."/>
            <person name="Mathew T."/>
            <person name="Ngo R."/>
            <person name="Nguyen L."/>
            <person name="Nguyen N."/>
            <person name="Okwuonu G."/>
            <person name="Ongeri F."/>
            <person name="Pham C."/>
            <person name="Simmons D."/>
            <person name="Wilczek-Boney K."/>
            <person name="Hale W."/>
            <person name="Jakkamsetti A."/>
            <person name="Pham P."/>
            <person name="Ruth R."/>
            <person name="San Lucas F."/>
            <person name="Warren J."/>
            <person name="Zhang J."/>
            <person name="Zhao Z."/>
            <person name="Zhou C."/>
            <person name="Zhu D."/>
            <person name="Lee S."/>
            <person name="Bess C."/>
            <person name="Blankenburg K."/>
            <person name="Forbes L."/>
            <person name="Fu Q."/>
            <person name="Gubbala S."/>
            <person name="Hirani K."/>
            <person name="Jayaseelan J.C."/>
            <person name="Lara F."/>
            <person name="Munidasa M."/>
            <person name="Palculict T."/>
            <person name="Patil S."/>
            <person name="Pu L.-L."/>
            <person name="Saada N."/>
            <person name="Tang L."/>
            <person name="Weissenberger G."/>
            <person name="Zhu Y."/>
            <person name="Hemphill L."/>
            <person name="Shang Y."/>
            <person name="Youmans B."/>
            <person name="Ayvaz T."/>
            <person name="Ross M."/>
            <person name="Santibanez J."/>
            <person name="Aqrawi P."/>
            <person name="Gross S."/>
            <person name="Joshi V."/>
            <person name="Fowler G."/>
            <person name="Nazareth L."/>
            <person name="Reid J."/>
            <person name="Worley K."/>
            <person name="Petrosino J."/>
            <person name="Highlander S."/>
            <person name="Gibbs R."/>
        </authorList>
    </citation>
    <scope>NUCLEOTIDE SEQUENCE [LARGE SCALE GENOMIC DNA]</scope>
    <source>
        <strain evidence="4">DSM 15272</strain>
    </source>
</reference>
<dbReference type="STRING" id="585531.HMPREF0063_11694"/>
<evidence type="ECO:0000256" key="1">
    <source>
        <dbReference type="ARBA" id="ARBA00022679"/>
    </source>
</evidence>
<dbReference type="InterPro" id="IPR029044">
    <property type="entry name" value="Nucleotide-diphossugar_trans"/>
</dbReference>
<dbReference type="InterPro" id="IPR025877">
    <property type="entry name" value="MobA-like_NTP_Trfase"/>
</dbReference>
<gene>
    <name evidence="4" type="ORF">HMPREF0063_11694</name>
</gene>
<dbReference type="PANTHER" id="PTHR19136">
    <property type="entry name" value="MOLYBDENUM COFACTOR GUANYLYLTRANSFERASE"/>
    <property type="match status" value="1"/>
</dbReference>
<dbReference type="EMBL" id="ACLF03000006">
    <property type="protein sequence ID" value="EFQ82485.1"/>
    <property type="molecule type" value="Genomic_DNA"/>
</dbReference>
<dbReference type="InterPro" id="IPR045598">
    <property type="entry name" value="DUF6457"/>
</dbReference>
<dbReference type="HOGENOM" id="CLU_055597_1_0_11"/>
<dbReference type="OrthoDB" id="4408226at2"/>
<dbReference type="eggNOG" id="COG0746">
    <property type="taxonomic scope" value="Bacteria"/>
</dbReference>
<comment type="caution">
    <text evidence="4">The sequence shown here is derived from an EMBL/GenBank/DDBJ whole genome shotgun (WGS) entry which is preliminary data.</text>
</comment>
<dbReference type="GO" id="GO:0016779">
    <property type="term" value="F:nucleotidyltransferase activity"/>
    <property type="evidence" value="ECO:0007669"/>
    <property type="project" value="UniProtKB-ARBA"/>
</dbReference>
<evidence type="ECO:0000313" key="5">
    <source>
        <dbReference type="Proteomes" id="UP000003111"/>
    </source>
</evidence>
<evidence type="ECO:0000259" key="2">
    <source>
        <dbReference type="Pfam" id="PF12804"/>
    </source>
</evidence>
<organism evidence="4 5">
    <name type="scientific">Aeromicrobium marinum DSM 15272</name>
    <dbReference type="NCBI Taxonomy" id="585531"/>
    <lineage>
        <taxon>Bacteria</taxon>
        <taxon>Bacillati</taxon>
        <taxon>Actinomycetota</taxon>
        <taxon>Actinomycetes</taxon>
        <taxon>Propionibacteriales</taxon>
        <taxon>Nocardioidaceae</taxon>
        <taxon>Aeromicrobium</taxon>
    </lineage>
</organism>
<accession>E2SDA8</accession>
<evidence type="ECO:0000259" key="3">
    <source>
        <dbReference type="Pfam" id="PF20058"/>
    </source>
</evidence>
<proteinExistence type="predicted"/>
<sequence length="290" mass="29687">MDTAPGVLAVVLAGGRSRRLGGTDKLLATKDGRSLVDRTVDAVAAVADRVVVVGPDREVPRDVVVVQEDPPFGGPAAALVAGLTALARGVPVSDHALVLVVAADVPAVDELVAALMAAPPAHDGRVAVTDGRRHWAAGVHRFGSLRRSAARLGPPAGRALLDLLEPLELEGVDVDPRLVQDVDTPAEAEALGVVLPPAGGSATAAGGPDDVVVRWWRHVVTELGLTDVPLDPTVVLDLAGAAARGVVRPAAPVSTYLLGWAAGRASATDPSMDPADLVARLQRLADEWPG</sequence>
<dbReference type="Proteomes" id="UP000003111">
    <property type="component" value="Unassembled WGS sequence"/>
</dbReference>